<keyword evidence="2" id="KW-1133">Transmembrane helix</keyword>
<evidence type="ECO:0000313" key="4">
    <source>
        <dbReference type="Proteomes" id="UP000254291"/>
    </source>
</evidence>
<feature type="transmembrane region" description="Helical" evidence="2">
    <location>
        <begin position="7"/>
        <end position="26"/>
    </location>
</feature>
<gene>
    <name evidence="3" type="ORF">NCTC10742_05274</name>
</gene>
<feature type="transmembrane region" description="Helical" evidence="2">
    <location>
        <begin position="46"/>
        <end position="64"/>
    </location>
</feature>
<keyword evidence="2 3" id="KW-0812">Transmembrane</keyword>
<feature type="region of interest" description="Disordered" evidence="1">
    <location>
        <begin position="144"/>
        <end position="256"/>
    </location>
</feature>
<organism evidence="3 4">
    <name type="scientific">Mycolicibacterium gilvum</name>
    <dbReference type="NCBI Taxonomy" id="1804"/>
    <lineage>
        <taxon>Bacteria</taxon>
        <taxon>Bacillati</taxon>
        <taxon>Actinomycetota</taxon>
        <taxon>Actinomycetes</taxon>
        <taxon>Mycobacteriales</taxon>
        <taxon>Mycobacteriaceae</taxon>
        <taxon>Mycolicibacterium</taxon>
    </lineage>
</organism>
<dbReference type="Proteomes" id="UP000254291">
    <property type="component" value="Unassembled WGS sequence"/>
</dbReference>
<feature type="transmembrane region" description="Helical" evidence="2">
    <location>
        <begin position="85"/>
        <end position="107"/>
    </location>
</feature>
<protein>
    <submittedName>
        <fullName evidence="3">Transmembrane protein</fullName>
    </submittedName>
</protein>
<dbReference type="AlphaFoldDB" id="A0A378SV98"/>
<dbReference type="InterPro" id="IPR058689">
    <property type="entry name" value="LUCA"/>
</dbReference>
<proteinExistence type="predicted"/>
<keyword evidence="2" id="KW-0472">Membrane</keyword>
<dbReference type="EMBL" id="UGQM01000001">
    <property type="protein sequence ID" value="STZ46008.1"/>
    <property type="molecule type" value="Genomic_DNA"/>
</dbReference>
<accession>A0A378SV98</accession>
<dbReference type="Pfam" id="PF26307">
    <property type="entry name" value="LUCA"/>
    <property type="match status" value="1"/>
</dbReference>
<evidence type="ECO:0000313" key="3">
    <source>
        <dbReference type="EMBL" id="STZ46008.1"/>
    </source>
</evidence>
<name>A0A378SV98_9MYCO</name>
<feature type="transmembrane region" description="Helical" evidence="2">
    <location>
        <begin position="113"/>
        <end position="136"/>
    </location>
</feature>
<evidence type="ECO:0000256" key="1">
    <source>
        <dbReference type="SAM" id="MobiDB-lite"/>
    </source>
</evidence>
<feature type="compositionally biased region" description="Acidic residues" evidence="1">
    <location>
        <begin position="163"/>
        <end position="203"/>
    </location>
</feature>
<evidence type="ECO:0000256" key="2">
    <source>
        <dbReference type="SAM" id="Phobius"/>
    </source>
</evidence>
<dbReference type="RefSeq" id="WP_115328536.1">
    <property type="nucleotide sequence ID" value="NZ_JACKST010000133.1"/>
</dbReference>
<reference evidence="3 4" key="1">
    <citation type="submission" date="2018-06" db="EMBL/GenBank/DDBJ databases">
        <authorList>
            <consortium name="Pathogen Informatics"/>
            <person name="Doyle S."/>
        </authorList>
    </citation>
    <scope>NUCLEOTIDE SEQUENCE [LARGE SCALE GENOMIC DNA]</scope>
    <source>
        <strain evidence="3 4">NCTC10742</strain>
    </source>
</reference>
<sequence>MGRTAAVIWHASFSIAAGVLYFFFVLPRTPELLGDTSHTLGTVLRVVTGALIGLAALPVVFTLLRTRRPEFGTPKLALNLRTASIALHVLAGVLILGTAISEIWLSVDSAGQWLFGIYGAAAAIGLLGVFAFYLAFVAELPPPPPKPLKATKRTGRGRKGDGSEDSADVADSEGSEGEVLEAEPTDAATDEPTDGGTDADVDTGENGVKAEDAPAAVSDADDADDADGKLRNRRPTGKGTGLGRRKRTRGGVAVED</sequence>